<accession>A0AAN7QC35</accession>
<dbReference type="EMBL" id="JARPUR010000007">
    <property type="protein sequence ID" value="KAK4872793.1"/>
    <property type="molecule type" value="Genomic_DNA"/>
</dbReference>
<comment type="caution">
    <text evidence="2">The sequence shown here is derived from an EMBL/GenBank/DDBJ whole genome shotgun (WGS) entry which is preliminary data.</text>
</comment>
<protein>
    <submittedName>
        <fullName evidence="2">Uncharacterized protein</fullName>
    </submittedName>
</protein>
<dbReference type="AlphaFoldDB" id="A0AAN7QC35"/>
<evidence type="ECO:0000313" key="3">
    <source>
        <dbReference type="Proteomes" id="UP001353858"/>
    </source>
</evidence>
<keyword evidence="3" id="KW-1185">Reference proteome</keyword>
<name>A0AAN7QC35_9COLE</name>
<sequence length="117" mass="13946">MGVRIFCVGLILVLCLMYAFSKPQESVVEKSGLTSEQKRQIRDRLIKFVEIEDIDDNDVRRFALDENNFHRIKRQSNKEDTFEEQEKPGFFDRAAKFLTQLLQRFLKWINSSDDKRK</sequence>
<feature type="chain" id="PRO_5042830798" evidence="1">
    <location>
        <begin position="22"/>
        <end position="117"/>
    </location>
</feature>
<evidence type="ECO:0000313" key="2">
    <source>
        <dbReference type="EMBL" id="KAK4872793.1"/>
    </source>
</evidence>
<reference evidence="3" key="1">
    <citation type="submission" date="2023-01" db="EMBL/GenBank/DDBJ databases">
        <title>Key to firefly adult light organ development and bioluminescence: homeobox transcription factors regulate luciferase expression and transportation to peroxisome.</title>
        <authorList>
            <person name="Fu X."/>
        </authorList>
    </citation>
    <scope>NUCLEOTIDE SEQUENCE [LARGE SCALE GENOMIC DNA]</scope>
</reference>
<organism evidence="2 3">
    <name type="scientific">Aquatica leii</name>
    <dbReference type="NCBI Taxonomy" id="1421715"/>
    <lineage>
        <taxon>Eukaryota</taxon>
        <taxon>Metazoa</taxon>
        <taxon>Ecdysozoa</taxon>
        <taxon>Arthropoda</taxon>
        <taxon>Hexapoda</taxon>
        <taxon>Insecta</taxon>
        <taxon>Pterygota</taxon>
        <taxon>Neoptera</taxon>
        <taxon>Endopterygota</taxon>
        <taxon>Coleoptera</taxon>
        <taxon>Polyphaga</taxon>
        <taxon>Elateriformia</taxon>
        <taxon>Elateroidea</taxon>
        <taxon>Lampyridae</taxon>
        <taxon>Luciolinae</taxon>
        <taxon>Aquatica</taxon>
    </lineage>
</organism>
<keyword evidence="1" id="KW-0732">Signal</keyword>
<gene>
    <name evidence="2" type="ORF">RN001_014822</name>
</gene>
<feature type="signal peptide" evidence="1">
    <location>
        <begin position="1"/>
        <end position="21"/>
    </location>
</feature>
<proteinExistence type="predicted"/>
<evidence type="ECO:0000256" key="1">
    <source>
        <dbReference type="SAM" id="SignalP"/>
    </source>
</evidence>
<dbReference type="Proteomes" id="UP001353858">
    <property type="component" value="Unassembled WGS sequence"/>
</dbReference>